<dbReference type="SMART" id="SM00895">
    <property type="entry name" value="FCD"/>
    <property type="match status" value="1"/>
</dbReference>
<proteinExistence type="predicted"/>
<keyword evidence="2" id="KW-0238">DNA-binding</keyword>
<dbReference type="Gene3D" id="1.20.120.530">
    <property type="entry name" value="GntR ligand-binding domain-like"/>
    <property type="match status" value="1"/>
</dbReference>
<dbReference type="InterPro" id="IPR008920">
    <property type="entry name" value="TF_FadR/GntR_C"/>
</dbReference>
<keyword evidence="3" id="KW-0804">Transcription</keyword>
<dbReference type="InterPro" id="IPR036388">
    <property type="entry name" value="WH-like_DNA-bd_sf"/>
</dbReference>
<evidence type="ECO:0000256" key="1">
    <source>
        <dbReference type="ARBA" id="ARBA00023015"/>
    </source>
</evidence>
<name>A0ABQ6CNH0_9HYPH</name>
<dbReference type="SUPFAM" id="SSF48008">
    <property type="entry name" value="GntR ligand-binding domain-like"/>
    <property type="match status" value="1"/>
</dbReference>
<feature type="region of interest" description="Disordered" evidence="4">
    <location>
        <begin position="235"/>
        <end position="256"/>
    </location>
</feature>
<evidence type="ECO:0000256" key="4">
    <source>
        <dbReference type="SAM" id="MobiDB-lite"/>
    </source>
</evidence>
<dbReference type="PANTHER" id="PTHR43537:SF5">
    <property type="entry name" value="UXU OPERON TRANSCRIPTIONAL REGULATOR"/>
    <property type="match status" value="1"/>
</dbReference>
<dbReference type="SMART" id="SM00345">
    <property type="entry name" value="HTH_GNTR"/>
    <property type="match status" value="1"/>
</dbReference>
<sequence>MMGLACCEKVLKQALMDKTSPIPPSSGDSFDQPGWVYERIRDEIVSGRLGPNERLKIAELAARYGTSTNPVREALQQLRGEGFVLIEPNRGARVRPIDEDFVRDIIEIEVLIEPALTRWFVSIATDADIAALEAVQAEIEELNFSDPVRHAALDTRFHQLIYDRHYNRHAAVLWWTHREILRAISRRFPTSLSRRVAVLREHRELVECIRAQDADGAAKVVARHVEGSGRHVIEQMGAARRMSQSTPSPASKKEAR</sequence>
<dbReference type="Pfam" id="PF07729">
    <property type="entry name" value="FCD"/>
    <property type="match status" value="1"/>
</dbReference>
<dbReference type="CDD" id="cd07377">
    <property type="entry name" value="WHTH_GntR"/>
    <property type="match status" value="1"/>
</dbReference>
<organism evidence="6 7">
    <name type="scientific">Labrys miyagiensis</name>
    <dbReference type="NCBI Taxonomy" id="346912"/>
    <lineage>
        <taxon>Bacteria</taxon>
        <taxon>Pseudomonadati</taxon>
        <taxon>Pseudomonadota</taxon>
        <taxon>Alphaproteobacteria</taxon>
        <taxon>Hyphomicrobiales</taxon>
        <taxon>Xanthobacteraceae</taxon>
        <taxon>Labrys</taxon>
    </lineage>
</organism>
<dbReference type="Gene3D" id="1.10.10.10">
    <property type="entry name" value="Winged helix-like DNA-binding domain superfamily/Winged helix DNA-binding domain"/>
    <property type="match status" value="1"/>
</dbReference>
<dbReference type="Proteomes" id="UP001156882">
    <property type="component" value="Unassembled WGS sequence"/>
</dbReference>
<keyword evidence="7" id="KW-1185">Reference proteome</keyword>
<evidence type="ECO:0000256" key="2">
    <source>
        <dbReference type="ARBA" id="ARBA00023125"/>
    </source>
</evidence>
<dbReference type="Pfam" id="PF00392">
    <property type="entry name" value="GntR"/>
    <property type="match status" value="1"/>
</dbReference>
<evidence type="ECO:0000256" key="3">
    <source>
        <dbReference type="ARBA" id="ARBA00023163"/>
    </source>
</evidence>
<dbReference type="InterPro" id="IPR011711">
    <property type="entry name" value="GntR_C"/>
</dbReference>
<keyword evidence="1" id="KW-0805">Transcription regulation</keyword>
<gene>
    <name evidence="6" type="ORF">GCM10007874_32810</name>
</gene>
<dbReference type="PANTHER" id="PTHR43537">
    <property type="entry name" value="TRANSCRIPTIONAL REGULATOR, GNTR FAMILY"/>
    <property type="match status" value="1"/>
</dbReference>
<dbReference type="PROSITE" id="PS50949">
    <property type="entry name" value="HTH_GNTR"/>
    <property type="match status" value="1"/>
</dbReference>
<dbReference type="EMBL" id="BSPC01000028">
    <property type="protein sequence ID" value="GLS20264.1"/>
    <property type="molecule type" value="Genomic_DNA"/>
</dbReference>
<evidence type="ECO:0000259" key="5">
    <source>
        <dbReference type="PROSITE" id="PS50949"/>
    </source>
</evidence>
<evidence type="ECO:0000313" key="7">
    <source>
        <dbReference type="Proteomes" id="UP001156882"/>
    </source>
</evidence>
<dbReference type="InterPro" id="IPR036390">
    <property type="entry name" value="WH_DNA-bd_sf"/>
</dbReference>
<feature type="domain" description="HTH gntR-type" evidence="5">
    <location>
        <begin position="30"/>
        <end position="97"/>
    </location>
</feature>
<dbReference type="InterPro" id="IPR000524">
    <property type="entry name" value="Tscrpt_reg_HTH_GntR"/>
</dbReference>
<accession>A0ABQ6CNH0</accession>
<evidence type="ECO:0000313" key="6">
    <source>
        <dbReference type="EMBL" id="GLS20264.1"/>
    </source>
</evidence>
<comment type="caution">
    <text evidence="6">The sequence shown here is derived from an EMBL/GenBank/DDBJ whole genome shotgun (WGS) entry which is preliminary data.</text>
</comment>
<dbReference type="SUPFAM" id="SSF46785">
    <property type="entry name" value="Winged helix' DNA-binding domain"/>
    <property type="match status" value="1"/>
</dbReference>
<protein>
    <submittedName>
        <fullName evidence="6">Transcriptional regulator</fullName>
    </submittedName>
</protein>
<reference evidence="7" key="1">
    <citation type="journal article" date="2019" name="Int. J. Syst. Evol. Microbiol.">
        <title>The Global Catalogue of Microorganisms (GCM) 10K type strain sequencing project: providing services to taxonomists for standard genome sequencing and annotation.</title>
        <authorList>
            <consortium name="The Broad Institute Genomics Platform"/>
            <consortium name="The Broad Institute Genome Sequencing Center for Infectious Disease"/>
            <person name="Wu L."/>
            <person name="Ma J."/>
        </authorList>
    </citation>
    <scope>NUCLEOTIDE SEQUENCE [LARGE SCALE GENOMIC DNA]</scope>
    <source>
        <strain evidence="7">NBRC 101365</strain>
    </source>
</reference>